<feature type="compositionally biased region" description="Basic and acidic residues" evidence="1">
    <location>
        <begin position="89"/>
        <end position="110"/>
    </location>
</feature>
<sequence>MNLPIAPSSAAILGVATAATIAIVPAPMLGELVMESGLPALLPAAEPPLGITARALLALGVGGLVALFSWFAAFLLVGSRSIGVGKGAREAAPEIEEKPAVRRADAHPDAPPRPPLRATRDLGTPFLEVTAKLRKGSESAEIRSDEIVEILDLTEAAEAQAVAAPAPVAPPSPAEAELPEDLNQPMAQYDPGAIREAPIAAPSSVLPLRRPSRPAVFEPQERFETFELTPQVRAAPPPSVPASGSEFTRPETDASIHALLDRLEKGVVRRGLGGANDGEPSHEPEHGLQEALVTLRNLARRA</sequence>
<organism evidence="3 4">
    <name type="scientific">Stakelama tenebrarum</name>
    <dbReference type="NCBI Taxonomy" id="2711215"/>
    <lineage>
        <taxon>Bacteria</taxon>
        <taxon>Pseudomonadati</taxon>
        <taxon>Pseudomonadota</taxon>
        <taxon>Alphaproteobacteria</taxon>
        <taxon>Sphingomonadales</taxon>
        <taxon>Sphingomonadaceae</taxon>
        <taxon>Stakelama</taxon>
    </lineage>
</organism>
<accession>A0A6G6Y855</accession>
<keyword evidence="2" id="KW-0812">Transmembrane</keyword>
<evidence type="ECO:0000313" key="4">
    <source>
        <dbReference type="Proteomes" id="UP000501568"/>
    </source>
</evidence>
<keyword evidence="2" id="KW-1133">Transmembrane helix</keyword>
<dbReference type="KEGG" id="spzr:G5C33_15785"/>
<evidence type="ECO:0000256" key="1">
    <source>
        <dbReference type="SAM" id="MobiDB-lite"/>
    </source>
</evidence>
<feature type="compositionally biased region" description="Basic and acidic residues" evidence="1">
    <location>
        <begin position="279"/>
        <end position="288"/>
    </location>
</feature>
<dbReference type="AlphaFoldDB" id="A0A6G6Y855"/>
<feature type="region of interest" description="Disordered" evidence="1">
    <location>
        <begin position="270"/>
        <end position="290"/>
    </location>
</feature>
<name>A0A6G6Y855_9SPHN</name>
<dbReference type="Proteomes" id="UP000501568">
    <property type="component" value="Chromosome"/>
</dbReference>
<evidence type="ECO:0000313" key="3">
    <source>
        <dbReference type="EMBL" id="QIG81100.1"/>
    </source>
</evidence>
<proteinExistence type="predicted"/>
<dbReference type="EMBL" id="CP049109">
    <property type="protein sequence ID" value="QIG81100.1"/>
    <property type="molecule type" value="Genomic_DNA"/>
</dbReference>
<keyword evidence="4" id="KW-1185">Reference proteome</keyword>
<feature type="transmembrane region" description="Helical" evidence="2">
    <location>
        <begin position="55"/>
        <end position="77"/>
    </location>
</feature>
<feature type="region of interest" description="Disordered" evidence="1">
    <location>
        <begin position="89"/>
        <end position="120"/>
    </location>
</feature>
<evidence type="ECO:0000256" key="2">
    <source>
        <dbReference type="SAM" id="Phobius"/>
    </source>
</evidence>
<protein>
    <submittedName>
        <fullName evidence="3">Uncharacterized protein</fullName>
    </submittedName>
</protein>
<keyword evidence="2" id="KW-0472">Membrane</keyword>
<dbReference type="RefSeq" id="WP_165328028.1">
    <property type="nucleotide sequence ID" value="NZ_CP049109.1"/>
</dbReference>
<gene>
    <name evidence="3" type="ORF">G5C33_15785</name>
</gene>
<reference evidence="3 4" key="1">
    <citation type="submission" date="2020-02" db="EMBL/GenBank/DDBJ databases">
        <authorList>
            <person name="Zheng R.K."/>
            <person name="Sun C.M."/>
        </authorList>
    </citation>
    <scope>NUCLEOTIDE SEQUENCE [LARGE SCALE GENOMIC DNA]</scope>
    <source>
        <strain evidence="4">zrk23</strain>
    </source>
</reference>